<gene>
    <name evidence="1" type="ORF">B0H16DRAFT_1828785</name>
</gene>
<dbReference type="EMBL" id="JARKIB010000049">
    <property type="protein sequence ID" value="KAJ7755510.1"/>
    <property type="molecule type" value="Genomic_DNA"/>
</dbReference>
<dbReference type="Proteomes" id="UP001215598">
    <property type="component" value="Unassembled WGS sequence"/>
</dbReference>
<reference evidence="1" key="1">
    <citation type="submission" date="2023-03" db="EMBL/GenBank/DDBJ databases">
        <title>Massive genome expansion in bonnet fungi (Mycena s.s.) driven by repeated elements and novel gene families across ecological guilds.</title>
        <authorList>
            <consortium name="Lawrence Berkeley National Laboratory"/>
            <person name="Harder C.B."/>
            <person name="Miyauchi S."/>
            <person name="Viragh M."/>
            <person name="Kuo A."/>
            <person name="Thoen E."/>
            <person name="Andreopoulos B."/>
            <person name="Lu D."/>
            <person name="Skrede I."/>
            <person name="Drula E."/>
            <person name="Henrissat B."/>
            <person name="Morin E."/>
            <person name="Kohler A."/>
            <person name="Barry K."/>
            <person name="LaButti K."/>
            <person name="Morin E."/>
            <person name="Salamov A."/>
            <person name="Lipzen A."/>
            <person name="Mereny Z."/>
            <person name="Hegedus B."/>
            <person name="Baldrian P."/>
            <person name="Stursova M."/>
            <person name="Weitz H."/>
            <person name="Taylor A."/>
            <person name="Grigoriev I.V."/>
            <person name="Nagy L.G."/>
            <person name="Martin F."/>
            <person name="Kauserud H."/>
        </authorList>
    </citation>
    <scope>NUCLEOTIDE SEQUENCE</scope>
    <source>
        <strain evidence="1">CBHHK182m</strain>
    </source>
</reference>
<organism evidence="1 2">
    <name type="scientific">Mycena metata</name>
    <dbReference type="NCBI Taxonomy" id="1033252"/>
    <lineage>
        <taxon>Eukaryota</taxon>
        <taxon>Fungi</taxon>
        <taxon>Dikarya</taxon>
        <taxon>Basidiomycota</taxon>
        <taxon>Agaricomycotina</taxon>
        <taxon>Agaricomycetes</taxon>
        <taxon>Agaricomycetidae</taxon>
        <taxon>Agaricales</taxon>
        <taxon>Marasmiineae</taxon>
        <taxon>Mycenaceae</taxon>
        <taxon>Mycena</taxon>
    </lineage>
</organism>
<name>A0AAD7J258_9AGAR</name>
<feature type="non-terminal residue" evidence="1">
    <location>
        <position position="1"/>
    </location>
</feature>
<proteinExistence type="predicted"/>
<dbReference type="SUPFAM" id="SSF48452">
    <property type="entry name" value="TPR-like"/>
    <property type="match status" value="1"/>
</dbReference>
<dbReference type="AlphaFoldDB" id="A0AAD7J258"/>
<protein>
    <submittedName>
        <fullName evidence="1">Uncharacterized protein</fullName>
    </submittedName>
</protein>
<evidence type="ECO:0000313" key="1">
    <source>
        <dbReference type="EMBL" id="KAJ7755510.1"/>
    </source>
</evidence>
<accession>A0AAD7J258</accession>
<sequence>VDRDRKLQVLVPIREYIRRYRPPPLAVLQPLRRYFRRLMLLWRDHRQISPGNLIPRMAANLGNFQALILDELDRNAPDVKDTVRNMITFAAVAHTMSRVFRGFLLRVLDLVEETGDITLQGEYITALFMSWMYNEIPAPEELSAKTFKRFREAKDTAGEGDSFHSCLWLVCCWSTKGRNATLLQVMADVLWHVGDYSRGKTHARKGREMATSVPNFMLEAHCFRAEAVCCMALGQFIQAAELITRARERLALCGLQNGEQDRVCKSILGNIHFLKTEYAESRSLQVEIVQDTSADQTTTYPYGLMNIAFIDVATGVPEPNVTQNVDTARAIFHSTPLPHGLTGCAAVLAMLDLREGRTAVAKSVFEALYLSSRGNQEVSLLCLERLADHAYQMNDLQTTARWATLFLGSTLKARNRLGIAQAIRCLSGIFSSNWDRTTALNLLDVALAEFSAMGIRRHEAECSLLRAKILENQGAARRIEH</sequence>
<comment type="caution">
    <text evidence="1">The sequence shown here is derived from an EMBL/GenBank/DDBJ whole genome shotgun (WGS) entry which is preliminary data.</text>
</comment>
<keyword evidence="2" id="KW-1185">Reference proteome</keyword>
<evidence type="ECO:0000313" key="2">
    <source>
        <dbReference type="Proteomes" id="UP001215598"/>
    </source>
</evidence>
<dbReference type="InterPro" id="IPR011990">
    <property type="entry name" value="TPR-like_helical_dom_sf"/>
</dbReference>